<dbReference type="Proteomes" id="UP001187415">
    <property type="component" value="Unassembled WGS sequence"/>
</dbReference>
<comment type="caution">
    <text evidence="1">The sequence shown here is derived from an EMBL/GenBank/DDBJ whole genome shotgun (WGS) entry which is preliminary data.</text>
</comment>
<proteinExistence type="predicted"/>
<dbReference type="EMBL" id="JAUPFM010000018">
    <property type="protein sequence ID" value="KAK2822474.1"/>
    <property type="molecule type" value="Genomic_DNA"/>
</dbReference>
<name>A0AA88IYJ4_CHASR</name>
<reference evidence="1" key="1">
    <citation type="submission" date="2023-07" db="EMBL/GenBank/DDBJ databases">
        <title>Chromosome-level Genome Assembly of Striped Snakehead (Channa striata).</title>
        <authorList>
            <person name="Liu H."/>
        </authorList>
    </citation>
    <scope>NUCLEOTIDE SEQUENCE</scope>
    <source>
        <strain evidence="1">Gz</strain>
        <tissue evidence="1">Muscle</tissue>
    </source>
</reference>
<evidence type="ECO:0000313" key="2">
    <source>
        <dbReference type="Proteomes" id="UP001187415"/>
    </source>
</evidence>
<keyword evidence="2" id="KW-1185">Reference proteome</keyword>
<accession>A0AA88IYJ4</accession>
<sequence length="84" mass="9207">MCRGIGEALGRNLNRRRLLRRQEMRGRLVPGMGLDVSDPDWYQKEETYVLLLGREEGEHVGGAGLCFSQGSVGVTGSALMSPSK</sequence>
<protein>
    <submittedName>
        <fullName evidence="1">Uncharacterized protein</fullName>
    </submittedName>
</protein>
<gene>
    <name evidence="1" type="ORF">Q5P01_022539</name>
</gene>
<organism evidence="1 2">
    <name type="scientific">Channa striata</name>
    <name type="common">Snakehead murrel</name>
    <name type="synonym">Ophicephalus striatus</name>
    <dbReference type="NCBI Taxonomy" id="64152"/>
    <lineage>
        <taxon>Eukaryota</taxon>
        <taxon>Metazoa</taxon>
        <taxon>Chordata</taxon>
        <taxon>Craniata</taxon>
        <taxon>Vertebrata</taxon>
        <taxon>Euteleostomi</taxon>
        <taxon>Actinopterygii</taxon>
        <taxon>Neopterygii</taxon>
        <taxon>Teleostei</taxon>
        <taxon>Neoteleostei</taxon>
        <taxon>Acanthomorphata</taxon>
        <taxon>Anabantaria</taxon>
        <taxon>Anabantiformes</taxon>
        <taxon>Channoidei</taxon>
        <taxon>Channidae</taxon>
        <taxon>Channa</taxon>
    </lineage>
</organism>
<dbReference type="AlphaFoldDB" id="A0AA88IYJ4"/>
<evidence type="ECO:0000313" key="1">
    <source>
        <dbReference type="EMBL" id="KAK2822474.1"/>
    </source>
</evidence>